<evidence type="ECO:0008006" key="4">
    <source>
        <dbReference type="Google" id="ProtNLM"/>
    </source>
</evidence>
<dbReference type="GO" id="GO:0016042">
    <property type="term" value="P:lipid catabolic process"/>
    <property type="evidence" value="ECO:0007669"/>
    <property type="project" value="InterPro"/>
</dbReference>
<reference evidence="2 3" key="1">
    <citation type="journal article" date="2016" name="Microb. Cell Fact.">
        <title>Dissection of exopolysaccharide biosynthesis in Kozakia baliensis.</title>
        <authorList>
            <person name="Brandt J.U."/>
            <person name="Jakob F."/>
            <person name="Behr J."/>
            <person name="Geissler A.J."/>
            <person name="Vogel R.F."/>
        </authorList>
    </citation>
    <scope>NUCLEOTIDE SEQUENCE [LARGE SCALE GENOMIC DNA]</scope>
    <source>
        <strain evidence="2 3">DSM 14400</strain>
    </source>
</reference>
<name>A0A1D8UXE1_9PROT</name>
<evidence type="ECO:0000313" key="2">
    <source>
        <dbReference type="EMBL" id="AOX18333.1"/>
    </source>
</evidence>
<gene>
    <name evidence="2" type="ORF">A0U89_12595</name>
</gene>
<feature type="chain" id="PRO_5009439184" description="Lipase" evidence="1">
    <location>
        <begin position="30"/>
        <end position="394"/>
    </location>
</feature>
<dbReference type="PANTHER" id="PTHR34853:SF1">
    <property type="entry name" value="LIPASE 5"/>
    <property type="match status" value="1"/>
</dbReference>
<dbReference type="InterPro" id="IPR029058">
    <property type="entry name" value="AB_hydrolase_fold"/>
</dbReference>
<dbReference type="EMBL" id="CP014674">
    <property type="protein sequence ID" value="AOX18333.1"/>
    <property type="molecule type" value="Genomic_DNA"/>
</dbReference>
<keyword evidence="1" id="KW-0732">Signal</keyword>
<dbReference type="STRING" id="153496.A0U89_12595"/>
<dbReference type="PIRSF" id="PIRSF029171">
    <property type="entry name" value="Esterase_LipA"/>
    <property type="match status" value="1"/>
</dbReference>
<accession>A0A1D8UXE1</accession>
<dbReference type="GO" id="GO:0004806">
    <property type="term" value="F:triacylglycerol lipase activity"/>
    <property type="evidence" value="ECO:0007669"/>
    <property type="project" value="InterPro"/>
</dbReference>
<dbReference type="Pfam" id="PF03583">
    <property type="entry name" value="LIP"/>
    <property type="match status" value="1"/>
</dbReference>
<feature type="signal peptide" evidence="1">
    <location>
        <begin position="1"/>
        <end position="29"/>
    </location>
</feature>
<sequence>MRNNRIETVPMRAAFMLLAVSAFALSACAVEPDEDAESISAPVAAGQPLRMEQQHGPIPGTAYRLAYRSTDAHTPHQLTAVSAQVLIPRGKPPAGGWPVLAWAHGTSGIGLTCAPSIMGIGGSQAAFYAGWMRRGFAVVATDYPGLGEPGAPLYLNARSGGMAVLDAVRAARRRFPSLSGDVVLEGHDQGAQAVIAAASMASAYTPNLRVHGTIALGAPYFTGDGGHIMAHRHGENRFAPGVVYGLLLGASLGQADPSFNANEAFTSRAMPLYHKARDLCRGDFFAAVEHAGLTPANAFRPDAAQALAPALDWARYPSLSLPQPLMLGIATGDTQIAPALQESLMRNACAAGTRVNVRHYHVEHSPLLNAAQSDSFAFARQVLENAPIHSDCSP</sequence>
<dbReference type="PROSITE" id="PS51257">
    <property type="entry name" value="PROKAR_LIPOPROTEIN"/>
    <property type="match status" value="1"/>
</dbReference>
<evidence type="ECO:0000313" key="3">
    <source>
        <dbReference type="Proteomes" id="UP000179145"/>
    </source>
</evidence>
<protein>
    <recommendedName>
        <fullName evidence="4">Lipase</fullName>
    </recommendedName>
</protein>
<proteinExistence type="predicted"/>
<dbReference type="eggNOG" id="COG1073">
    <property type="taxonomic scope" value="Bacteria"/>
</dbReference>
<dbReference type="InterPro" id="IPR005152">
    <property type="entry name" value="Lipase_secreted"/>
</dbReference>
<dbReference type="OrthoDB" id="9955at2"/>
<dbReference type="KEGG" id="kba:A0U89_12595"/>
<dbReference type="PANTHER" id="PTHR34853">
    <property type="match status" value="1"/>
</dbReference>
<organism evidence="2 3">
    <name type="scientific">Kozakia baliensis</name>
    <dbReference type="NCBI Taxonomy" id="153496"/>
    <lineage>
        <taxon>Bacteria</taxon>
        <taxon>Pseudomonadati</taxon>
        <taxon>Pseudomonadota</taxon>
        <taxon>Alphaproteobacteria</taxon>
        <taxon>Acetobacterales</taxon>
        <taxon>Acetobacteraceae</taxon>
        <taxon>Kozakia</taxon>
    </lineage>
</organism>
<dbReference type="SUPFAM" id="SSF53474">
    <property type="entry name" value="alpha/beta-Hydrolases"/>
    <property type="match status" value="1"/>
</dbReference>
<dbReference type="AlphaFoldDB" id="A0A1D8UXE1"/>
<keyword evidence="3" id="KW-1185">Reference proteome</keyword>
<dbReference type="Gene3D" id="3.40.50.1820">
    <property type="entry name" value="alpha/beta hydrolase"/>
    <property type="match status" value="2"/>
</dbReference>
<dbReference type="Proteomes" id="UP000179145">
    <property type="component" value="Chromosome"/>
</dbReference>
<evidence type="ECO:0000256" key="1">
    <source>
        <dbReference type="SAM" id="SignalP"/>
    </source>
</evidence>